<dbReference type="EMBL" id="CAJPDR010000105">
    <property type="protein sequence ID" value="CAF9918000.1"/>
    <property type="molecule type" value="Genomic_DNA"/>
</dbReference>
<evidence type="ECO:0000313" key="3">
    <source>
        <dbReference type="Proteomes" id="UP000664203"/>
    </source>
</evidence>
<dbReference type="Gene3D" id="3.80.10.10">
    <property type="entry name" value="Ribonuclease Inhibitor"/>
    <property type="match status" value="1"/>
</dbReference>
<dbReference type="AlphaFoldDB" id="A0A8H3F6G7"/>
<feature type="region of interest" description="Disordered" evidence="1">
    <location>
        <begin position="1"/>
        <end position="50"/>
    </location>
</feature>
<dbReference type="SUPFAM" id="SSF52047">
    <property type="entry name" value="RNI-like"/>
    <property type="match status" value="1"/>
</dbReference>
<dbReference type="InterPro" id="IPR032675">
    <property type="entry name" value="LRR_dom_sf"/>
</dbReference>
<evidence type="ECO:0000313" key="2">
    <source>
        <dbReference type="EMBL" id="CAF9918000.1"/>
    </source>
</evidence>
<name>A0A8H3F6G7_9LECA</name>
<reference evidence="2" key="1">
    <citation type="submission" date="2021-03" db="EMBL/GenBank/DDBJ databases">
        <authorList>
            <person name="Tagirdzhanova G."/>
        </authorList>
    </citation>
    <scope>NUCLEOTIDE SEQUENCE</scope>
</reference>
<comment type="caution">
    <text evidence="2">The sequence shown here is derived from an EMBL/GenBank/DDBJ whole genome shotgun (WGS) entry which is preliminary data.</text>
</comment>
<evidence type="ECO:0000256" key="1">
    <source>
        <dbReference type="SAM" id="MobiDB-lite"/>
    </source>
</evidence>
<feature type="compositionally biased region" description="Polar residues" evidence="1">
    <location>
        <begin position="1"/>
        <end position="12"/>
    </location>
</feature>
<keyword evidence="3" id="KW-1185">Reference proteome</keyword>
<feature type="compositionally biased region" description="Polar residues" evidence="1">
    <location>
        <begin position="23"/>
        <end position="33"/>
    </location>
</feature>
<organism evidence="2 3">
    <name type="scientific">Alectoria fallacina</name>
    <dbReference type="NCBI Taxonomy" id="1903189"/>
    <lineage>
        <taxon>Eukaryota</taxon>
        <taxon>Fungi</taxon>
        <taxon>Dikarya</taxon>
        <taxon>Ascomycota</taxon>
        <taxon>Pezizomycotina</taxon>
        <taxon>Lecanoromycetes</taxon>
        <taxon>OSLEUM clade</taxon>
        <taxon>Lecanoromycetidae</taxon>
        <taxon>Lecanorales</taxon>
        <taxon>Lecanorineae</taxon>
        <taxon>Parmeliaceae</taxon>
        <taxon>Alectoria</taxon>
    </lineage>
</organism>
<sequence>MSSSTTHISVTSALPEDADADRSANSPSPSVTSVEGRDSENSPSSSGNSSIQSAEYWASLIRQSYNALYSGGTLDTEFLNAPRRRHAGQDSATLAHKVAGLLYPNYSDSNIPQVIKYEKDVVLFRKAIRARQKADEMDEVKDPLPLPGAPALPMLVTISDEESLAAFFNHLSIGGTHDTLNGSKLQEPYQDVDVAKFEKGILYEDGRMDLCKIYTTAFFCTRTLIRSELHISALGSSSKTNAVVISPPNISQVMTSLESHTFVRYFLLWIDLIGPVGARLISDFVFTHPDRMETWYLAGNCIDLAGFERLVSARTMSTSITNIWLKRNPLGPKASTDLYDLITRTSQLRTLDLDLDQTKLGDEGVAHLFSLLANHHNTTSLRHIYLNAVGKGQCACKSLATYLSSPHCTIRYLPESSFV</sequence>
<proteinExistence type="predicted"/>
<gene>
    <name evidence="2" type="ORF">ALECFALPRED_000455</name>
</gene>
<dbReference type="Proteomes" id="UP000664203">
    <property type="component" value="Unassembled WGS sequence"/>
</dbReference>
<dbReference type="OrthoDB" id="333024at2759"/>
<accession>A0A8H3F6G7</accession>
<evidence type="ECO:0008006" key="4">
    <source>
        <dbReference type="Google" id="ProtNLM"/>
    </source>
</evidence>
<feature type="compositionally biased region" description="Low complexity" evidence="1">
    <location>
        <begin position="41"/>
        <end position="50"/>
    </location>
</feature>
<protein>
    <recommendedName>
        <fullName evidence="4">RNI-like protein</fullName>
    </recommendedName>
</protein>